<gene>
    <name evidence="2" type="ORF">GH808_08955</name>
</gene>
<accession>A0ABR6WVC1</accession>
<evidence type="ECO:0008006" key="4">
    <source>
        <dbReference type="Google" id="ProtNLM"/>
    </source>
</evidence>
<sequence>MSFEFGMKGYSFGMLALICIGVNILLSLISSYVFDLTWLSSLVGIAGLVFAILAFINGKKELVADPTNKKAKTGKTIGFVLIIINIVVAVLAIIALIVGIGILSTML</sequence>
<dbReference type="EMBL" id="WJBC01000011">
    <property type="protein sequence ID" value="MBC3804559.1"/>
    <property type="molecule type" value="Genomic_DNA"/>
</dbReference>
<keyword evidence="1" id="KW-1133">Transmembrane helix</keyword>
<feature type="transmembrane region" description="Helical" evidence="1">
    <location>
        <begin position="12"/>
        <end position="32"/>
    </location>
</feature>
<name>A0ABR6WVC1_9FIRM</name>
<comment type="caution">
    <text evidence="2">The sequence shown here is derived from an EMBL/GenBank/DDBJ whole genome shotgun (WGS) entry which is preliminary data.</text>
</comment>
<feature type="transmembrane region" description="Helical" evidence="1">
    <location>
        <begin position="38"/>
        <end position="56"/>
    </location>
</feature>
<keyword evidence="1" id="KW-0812">Transmembrane</keyword>
<dbReference type="RefSeq" id="WP_186842442.1">
    <property type="nucleotide sequence ID" value="NZ_WJBC01000011.1"/>
</dbReference>
<keyword evidence="3" id="KW-1185">Reference proteome</keyword>
<feature type="transmembrane region" description="Helical" evidence="1">
    <location>
        <begin position="77"/>
        <end position="103"/>
    </location>
</feature>
<evidence type="ECO:0000256" key="1">
    <source>
        <dbReference type="SAM" id="Phobius"/>
    </source>
</evidence>
<keyword evidence="1" id="KW-0472">Membrane</keyword>
<evidence type="ECO:0000313" key="3">
    <source>
        <dbReference type="Proteomes" id="UP000603234"/>
    </source>
</evidence>
<evidence type="ECO:0000313" key="2">
    <source>
        <dbReference type="EMBL" id="MBC3804559.1"/>
    </source>
</evidence>
<proteinExistence type="predicted"/>
<organism evidence="2 3">
    <name type="scientific">Acetobacterium fimetarium</name>
    <dbReference type="NCBI Taxonomy" id="52691"/>
    <lineage>
        <taxon>Bacteria</taxon>
        <taxon>Bacillati</taxon>
        <taxon>Bacillota</taxon>
        <taxon>Clostridia</taxon>
        <taxon>Eubacteriales</taxon>
        <taxon>Eubacteriaceae</taxon>
        <taxon>Acetobacterium</taxon>
    </lineage>
</organism>
<reference evidence="2 3" key="1">
    <citation type="journal article" date="2020" name="mSystems">
        <title>Defining Genomic and Predicted Metabolic Features of the Acetobacterium Genus.</title>
        <authorList>
            <person name="Ross D.E."/>
            <person name="Marshall C.W."/>
            <person name="Gulliver D."/>
            <person name="May H.D."/>
            <person name="Norman R.S."/>
        </authorList>
    </citation>
    <scope>NUCLEOTIDE SEQUENCE [LARGE SCALE GENOMIC DNA]</scope>
    <source>
        <strain evidence="2 3">DSM 8238</strain>
    </source>
</reference>
<dbReference type="Proteomes" id="UP000603234">
    <property type="component" value="Unassembled WGS sequence"/>
</dbReference>
<protein>
    <recommendedName>
        <fullName evidence="4">DUF4190 domain-containing protein</fullName>
    </recommendedName>
</protein>